<evidence type="ECO:0000313" key="1">
    <source>
        <dbReference type="EMBL" id="ASK51343.1"/>
    </source>
</evidence>
<proteinExistence type="predicted"/>
<keyword evidence="2" id="KW-1185">Reference proteome</keyword>
<dbReference type="Proteomes" id="UP000217428">
    <property type="component" value="Segment"/>
</dbReference>
<gene>
    <name evidence="1" type="ORF">EPTV-WA-142</name>
</gene>
<accession>A0A220T6K8</accession>
<evidence type="ECO:0000313" key="2">
    <source>
        <dbReference type="Proteomes" id="UP000217428"/>
    </source>
</evidence>
<reference evidence="1 2" key="1">
    <citation type="journal article" date="2017" name="Virus Genes">
        <title>Characterization of Eptesipoxvirus, a novel poxvirus from a microchiropteran bat.</title>
        <authorList>
            <person name="Tu S.L."/>
            <person name="Nakazawa Y."/>
            <person name="Gao J."/>
            <person name="Wilkins K."/>
            <person name="Gallardo-Romero N."/>
            <person name="Li Y."/>
            <person name="Emerson G.L."/>
            <person name="Carroll D.S."/>
            <person name="Upton C."/>
        </authorList>
    </citation>
    <scope>NUCLEOTIDE SEQUENCE [LARGE SCALE GENOMIC DNA]</scope>
    <source>
        <strain evidence="1 2">Washington</strain>
    </source>
</reference>
<organism evidence="1 2">
    <name type="scientific">Eptesipox virus</name>
    <dbReference type="NCBI Taxonomy" id="1329402"/>
    <lineage>
        <taxon>Viruses</taxon>
        <taxon>Varidnaviria</taxon>
        <taxon>Bamfordvirae</taxon>
        <taxon>Nucleocytoviricota</taxon>
        <taxon>Pokkesviricetes</taxon>
        <taxon>Chitovirales</taxon>
        <taxon>Poxviridae</taxon>
        <taxon>Chordopoxvirinae</taxon>
        <taxon>Vespertilionpoxvirus</taxon>
        <taxon>Vespertilionpoxvirus eptesipox</taxon>
    </lineage>
</organism>
<name>A0A220T6K8_9POXV</name>
<sequence>MDTKLFRETKDVLLSYIKYKHCSLIDCNKVTELNISNNLLNDQIINKINECKYSKNIYNSIIEIINNFSEWNVCIIILHITDILSLYYLHTKNNINDLITLISAALMEKNYNWMINNNGWDGFINFLK</sequence>
<protein>
    <submittedName>
        <fullName evidence="1">Uncharacterized protein</fullName>
    </submittedName>
</protein>
<dbReference type="SUPFAM" id="SSF56854">
    <property type="entry name" value="Bcl-2 inhibitors of programmed cell death"/>
    <property type="match status" value="1"/>
</dbReference>
<dbReference type="EMBL" id="KY747497">
    <property type="protein sequence ID" value="ASK51343.1"/>
    <property type="molecule type" value="Genomic_DNA"/>
</dbReference>
<dbReference type="InterPro" id="IPR036834">
    <property type="entry name" value="Bcl-2-like_sf"/>
</dbReference>